<dbReference type="RefSeq" id="WP_338396845.1">
    <property type="nucleotide sequence ID" value="NZ_AP025292.1"/>
</dbReference>
<accession>A0ABM7VEZ5</accession>
<evidence type="ECO:0000313" key="2">
    <source>
        <dbReference type="Proteomes" id="UP001354989"/>
    </source>
</evidence>
<dbReference type="Proteomes" id="UP001354989">
    <property type="component" value="Chromosome"/>
</dbReference>
<name>A0ABM7VEZ5_9BACT</name>
<proteinExistence type="predicted"/>
<reference evidence="1 2" key="1">
    <citation type="submission" date="2021-12" db="EMBL/GenBank/DDBJ databases">
        <title>Genome sequencing of bacteria with rrn-lacking chromosome and rrn-plasmid.</title>
        <authorList>
            <person name="Anda M."/>
            <person name="Iwasaki W."/>
        </authorList>
    </citation>
    <scope>NUCLEOTIDE SEQUENCE [LARGE SCALE GENOMIC DNA]</scope>
    <source>
        <strain evidence="1 2">NBRC 101262</strain>
    </source>
</reference>
<organism evidence="1 2">
    <name type="scientific">Persicobacter psychrovividus</name>
    <dbReference type="NCBI Taxonomy" id="387638"/>
    <lineage>
        <taxon>Bacteria</taxon>
        <taxon>Pseudomonadati</taxon>
        <taxon>Bacteroidota</taxon>
        <taxon>Cytophagia</taxon>
        <taxon>Cytophagales</taxon>
        <taxon>Persicobacteraceae</taxon>
        <taxon>Persicobacter</taxon>
    </lineage>
</organism>
<sequence length="244" mass="28666">MGNQICGILINSLPREFSEDELDTKKLKTKIIANSISNLSPKDLSVTFSDGNTYIFLDQIFYKNISEEDTLTDLESDLVDIFPKSKILIVVINYTVDFTGYSLIENGIKIRTKAVVKDQIFLDYGDIYDIELKMLEQYHRMREGKPRNLTKMRELYPGYSDDKLYVIDRDTGIKFFKNRQHFADELPYFYKDGTSDNLLIEKQIGSFVDSDIYELEKLNWVVFQRRKINFKNDSLKEYIYLAKK</sequence>
<protein>
    <submittedName>
        <fullName evidence="1">Uncharacterized protein</fullName>
    </submittedName>
</protein>
<dbReference type="EMBL" id="AP025292">
    <property type="protein sequence ID" value="BDC99518.1"/>
    <property type="molecule type" value="Genomic_DNA"/>
</dbReference>
<evidence type="ECO:0000313" key="1">
    <source>
        <dbReference type="EMBL" id="BDC99518.1"/>
    </source>
</evidence>
<keyword evidence="2" id="KW-1185">Reference proteome</keyword>
<gene>
    <name evidence="1" type="ORF">PEPS_17990</name>
</gene>